<reference evidence="3" key="2">
    <citation type="journal article" date="2020" name="Nat. Commun.">
        <title>Large-scale genome sequencing of mycorrhizal fungi provides insights into the early evolution of symbiotic traits.</title>
        <authorList>
            <person name="Miyauchi S."/>
            <person name="Kiss E."/>
            <person name="Kuo A."/>
            <person name="Drula E."/>
            <person name="Kohler A."/>
            <person name="Sanchez-Garcia M."/>
            <person name="Morin E."/>
            <person name="Andreopoulos B."/>
            <person name="Barry K.W."/>
            <person name="Bonito G."/>
            <person name="Buee M."/>
            <person name="Carver A."/>
            <person name="Chen C."/>
            <person name="Cichocki N."/>
            <person name="Clum A."/>
            <person name="Culley D."/>
            <person name="Crous P.W."/>
            <person name="Fauchery L."/>
            <person name="Girlanda M."/>
            <person name="Hayes R.D."/>
            <person name="Keri Z."/>
            <person name="LaButti K."/>
            <person name="Lipzen A."/>
            <person name="Lombard V."/>
            <person name="Magnuson J."/>
            <person name="Maillard F."/>
            <person name="Murat C."/>
            <person name="Nolan M."/>
            <person name="Ohm R.A."/>
            <person name="Pangilinan J."/>
            <person name="Pereira M.F."/>
            <person name="Perotto S."/>
            <person name="Peter M."/>
            <person name="Pfister S."/>
            <person name="Riley R."/>
            <person name="Sitrit Y."/>
            <person name="Stielow J.B."/>
            <person name="Szollosi G."/>
            <person name="Zifcakova L."/>
            <person name="Stursova M."/>
            <person name="Spatafora J.W."/>
            <person name="Tedersoo L."/>
            <person name="Vaario L.M."/>
            <person name="Yamada A."/>
            <person name="Yan M."/>
            <person name="Wang P."/>
            <person name="Xu J."/>
            <person name="Bruns T."/>
            <person name="Baldrian P."/>
            <person name="Vilgalys R."/>
            <person name="Dunand C."/>
            <person name="Henrissat B."/>
            <person name="Grigoriev I.V."/>
            <person name="Hibbett D."/>
            <person name="Nagy L.G."/>
            <person name="Martin F.M."/>
        </authorList>
    </citation>
    <scope>NUCLEOTIDE SEQUENCE</scope>
    <source>
        <strain evidence="3">BED1</strain>
    </source>
</reference>
<dbReference type="EMBL" id="WHUW01000137">
    <property type="protein sequence ID" value="KAF8421755.1"/>
    <property type="molecule type" value="Genomic_DNA"/>
</dbReference>
<dbReference type="Proteomes" id="UP001194468">
    <property type="component" value="Unassembled WGS sequence"/>
</dbReference>
<proteinExistence type="predicted"/>
<keyword evidence="4" id="KW-1185">Reference proteome</keyword>
<gene>
    <name evidence="3" type="ORF">L210DRAFT_3654407</name>
</gene>
<dbReference type="Pfam" id="PF17667">
    <property type="entry name" value="Pkinase_fungal"/>
    <property type="match status" value="1"/>
</dbReference>
<accession>A0AAD4G7Q4</accession>
<feature type="compositionally biased region" description="Basic and acidic residues" evidence="1">
    <location>
        <begin position="748"/>
        <end position="764"/>
    </location>
</feature>
<feature type="region of interest" description="Disordered" evidence="1">
    <location>
        <begin position="742"/>
        <end position="781"/>
    </location>
</feature>
<protein>
    <recommendedName>
        <fullName evidence="2">Fungal-type protein kinase domain-containing protein</fullName>
    </recommendedName>
</protein>
<evidence type="ECO:0000313" key="4">
    <source>
        <dbReference type="Proteomes" id="UP001194468"/>
    </source>
</evidence>
<name>A0AAD4G7Q4_BOLED</name>
<dbReference type="PANTHER" id="PTHR38248">
    <property type="entry name" value="FUNK1 6"/>
    <property type="match status" value="1"/>
</dbReference>
<dbReference type="SUPFAM" id="SSF56112">
    <property type="entry name" value="Protein kinase-like (PK-like)"/>
    <property type="match status" value="1"/>
</dbReference>
<dbReference type="Gene3D" id="1.10.510.10">
    <property type="entry name" value="Transferase(Phosphotransferase) domain 1"/>
    <property type="match status" value="1"/>
</dbReference>
<reference evidence="3" key="1">
    <citation type="submission" date="2019-10" db="EMBL/GenBank/DDBJ databases">
        <authorList>
            <consortium name="DOE Joint Genome Institute"/>
            <person name="Kuo A."/>
            <person name="Miyauchi S."/>
            <person name="Kiss E."/>
            <person name="Drula E."/>
            <person name="Kohler A."/>
            <person name="Sanchez-Garcia M."/>
            <person name="Andreopoulos B."/>
            <person name="Barry K.W."/>
            <person name="Bonito G."/>
            <person name="Buee M."/>
            <person name="Carver A."/>
            <person name="Chen C."/>
            <person name="Cichocki N."/>
            <person name="Clum A."/>
            <person name="Culley D."/>
            <person name="Crous P.W."/>
            <person name="Fauchery L."/>
            <person name="Girlanda M."/>
            <person name="Hayes R."/>
            <person name="Keri Z."/>
            <person name="LaButti K."/>
            <person name="Lipzen A."/>
            <person name="Lombard V."/>
            <person name="Magnuson J."/>
            <person name="Maillard F."/>
            <person name="Morin E."/>
            <person name="Murat C."/>
            <person name="Nolan M."/>
            <person name="Ohm R."/>
            <person name="Pangilinan J."/>
            <person name="Pereira M."/>
            <person name="Perotto S."/>
            <person name="Peter M."/>
            <person name="Riley R."/>
            <person name="Sitrit Y."/>
            <person name="Stielow B."/>
            <person name="Szollosi G."/>
            <person name="Zifcakova L."/>
            <person name="Stursova M."/>
            <person name="Spatafora J.W."/>
            <person name="Tedersoo L."/>
            <person name="Vaario L.-M."/>
            <person name="Yamada A."/>
            <person name="Yan M."/>
            <person name="Wang P."/>
            <person name="Xu J."/>
            <person name="Bruns T."/>
            <person name="Baldrian P."/>
            <person name="Vilgalys R."/>
            <person name="Henrissat B."/>
            <person name="Grigoriev I.V."/>
            <person name="Hibbett D."/>
            <person name="Nagy L.G."/>
            <person name="Martin F.M."/>
        </authorList>
    </citation>
    <scope>NUCLEOTIDE SEQUENCE</scope>
    <source>
        <strain evidence="3">BED1</strain>
    </source>
</reference>
<evidence type="ECO:0000259" key="2">
    <source>
        <dbReference type="Pfam" id="PF17667"/>
    </source>
</evidence>
<evidence type="ECO:0000256" key="1">
    <source>
        <dbReference type="SAM" id="MobiDB-lite"/>
    </source>
</evidence>
<sequence length="781" mass="87262">MKSPVVTRNVDPLSVFPYAALPQDFKNPKRPLGETPREVLQKILAAMQSLYVNGQWDCCSRGKDAENSVARLFESVLSRAYRTIGDVPGVHWRHHAGSRVEGGRKPDVILVPNGFETTERVPASAMYAYCEVKQDSSPSLDTAALIQMIELAGLVVTSQIGRRFYVCMSLCGRQLTLGCFIRGLYAFTQPFNIDDDPILFLHILLSLSAAERNSIWTGFGEKPNKGGLTYERPIDLNNDVVSYTKFPLFRAFGIAGKGTVASAVTYDHPDSQNELDGVLKECWVLEQWPDDIEINILLNTRIPAPVPKEDEEVLGNADTYKIFSRCEKPTPEVDWDSVNHLPGIPIATEWKVATHLMPKDLPHDADVWATKDSYVMEPDTTKNIMRRFRVMVNSKSMDLRYEPRKHIYVLSRTHGIPIQYFSCRQEFLNAFMGVLVAHYNGVRKGILHCDVSMDNVWIRIIARAVEKALPDVSCDDFVTRAGMLGDWGSGMDLLHTRSEGKLGAVTGTLPYMATELLSDKGRRGELKHTVLHDLESIFWVLWSLSVTQAGPYDTLREWTDPTQVRLTAASPPTLTATALPGTCSTSSVTPVAIPTTNLPAAEAFTGYTRRAKDTNDHPVPAWLTDVNHPCTIDEVYLWRTSANADHILKPISPYFLQGEGGAAFTRGIQRLYQFFKHQDTCNERITHRRFIDILKGMRDAIDVGEDIPAVKVVQAGREKYNGRLKDRQHFVCQYAPATNYRTGSMGKRARDSETGARAKGDNQKRSCHSQAFSDGPAGPLV</sequence>
<dbReference type="PANTHER" id="PTHR38248:SF2">
    <property type="entry name" value="FUNK1 11"/>
    <property type="match status" value="1"/>
</dbReference>
<dbReference type="InterPro" id="IPR040976">
    <property type="entry name" value="Pkinase_fungal"/>
</dbReference>
<dbReference type="AlphaFoldDB" id="A0AAD4G7Q4"/>
<feature type="domain" description="Fungal-type protein kinase" evidence="2">
    <location>
        <begin position="119"/>
        <end position="542"/>
    </location>
</feature>
<organism evidence="3 4">
    <name type="scientific">Boletus edulis BED1</name>
    <dbReference type="NCBI Taxonomy" id="1328754"/>
    <lineage>
        <taxon>Eukaryota</taxon>
        <taxon>Fungi</taxon>
        <taxon>Dikarya</taxon>
        <taxon>Basidiomycota</taxon>
        <taxon>Agaricomycotina</taxon>
        <taxon>Agaricomycetes</taxon>
        <taxon>Agaricomycetidae</taxon>
        <taxon>Boletales</taxon>
        <taxon>Boletineae</taxon>
        <taxon>Boletaceae</taxon>
        <taxon>Boletoideae</taxon>
        <taxon>Boletus</taxon>
    </lineage>
</organism>
<evidence type="ECO:0000313" key="3">
    <source>
        <dbReference type="EMBL" id="KAF8421755.1"/>
    </source>
</evidence>
<dbReference type="InterPro" id="IPR011009">
    <property type="entry name" value="Kinase-like_dom_sf"/>
</dbReference>
<comment type="caution">
    <text evidence="3">The sequence shown here is derived from an EMBL/GenBank/DDBJ whole genome shotgun (WGS) entry which is preliminary data.</text>
</comment>